<gene>
    <name evidence="2" type="ORF">M569_14467</name>
</gene>
<feature type="region of interest" description="Disordered" evidence="1">
    <location>
        <begin position="1"/>
        <end position="67"/>
    </location>
</feature>
<dbReference type="EMBL" id="AUSU01007644">
    <property type="protein sequence ID" value="EPS60339.1"/>
    <property type="molecule type" value="Genomic_DNA"/>
</dbReference>
<dbReference type="AlphaFoldDB" id="S8C118"/>
<evidence type="ECO:0000313" key="2">
    <source>
        <dbReference type="EMBL" id="EPS60339.1"/>
    </source>
</evidence>
<sequence length="87" mass="9313">ALNHPNEGSRALGFRKVRTTAVQPPSVTDSDGVLPSSSERFSPSLSLHLAPILPPPPPPRRRKTPLRIPPAFIPFPAISVCVPSDSD</sequence>
<feature type="non-terminal residue" evidence="2">
    <location>
        <position position="1"/>
    </location>
</feature>
<evidence type="ECO:0000256" key="1">
    <source>
        <dbReference type="SAM" id="MobiDB-lite"/>
    </source>
</evidence>
<feature type="compositionally biased region" description="Low complexity" evidence="1">
    <location>
        <begin position="34"/>
        <end position="51"/>
    </location>
</feature>
<organism evidence="2 3">
    <name type="scientific">Genlisea aurea</name>
    <dbReference type="NCBI Taxonomy" id="192259"/>
    <lineage>
        <taxon>Eukaryota</taxon>
        <taxon>Viridiplantae</taxon>
        <taxon>Streptophyta</taxon>
        <taxon>Embryophyta</taxon>
        <taxon>Tracheophyta</taxon>
        <taxon>Spermatophyta</taxon>
        <taxon>Magnoliopsida</taxon>
        <taxon>eudicotyledons</taxon>
        <taxon>Gunneridae</taxon>
        <taxon>Pentapetalae</taxon>
        <taxon>asterids</taxon>
        <taxon>lamiids</taxon>
        <taxon>Lamiales</taxon>
        <taxon>Lentibulariaceae</taxon>
        <taxon>Genlisea</taxon>
    </lineage>
</organism>
<accession>S8C118</accession>
<comment type="caution">
    <text evidence="2">The sequence shown here is derived from an EMBL/GenBank/DDBJ whole genome shotgun (WGS) entry which is preliminary data.</text>
</comment>
<protein>
    <submittedName>
        <fullName evidence="2">Uncharacterized protein</fullName>
    </submittedName>
</protein>
<evidence type="ECO:0000313" key="3">
    <source>
        <dbReference type="Proteomes" id="UP000015453"/>
    </source>
</evidence>
<reference evidence="2 3" key="1">
    <citation type="journal article" date="2013" name="BMC Genomics">
        <title>The miniature genome of a carnivorous plant Genlisea aurea contains a low number of genes and short non-coding sequences.</title>
        <authorList>
            <person name="Leushkin E.V."/>
            <person name="Sutormin R.A."/>
            <person name="Nabieva E.R."/>
            <person name="Penin A.A."/>
            <person name="Kondrashov A.S."/>
            <person name="Logacheva M.D."/>
        </authorList>
    </citation>
    <scope>NUCLEOTIDE SEQUENCE [LARGE SCALE GENOMIC DNA]</scope>
</reference>
<dbReference type="Proteomes" id="UP000015453">
    <property type="component" value="Unassembled WGS sequence"/>
</dbReference>
<name>S8C118_9LAMI</name>
<feature type="compositionally biased region" description="Polar residues" evidence="1">
    <location>
        <begin position="20"/>
        <end position="29"/>
    </location>
</feature>
<keyword evidence="3" id="KW-1185">Reference proteome</keyword>
<proteinExistence type="predicted"/>